<name>A0A7J8T8G1_GOSDV</name>
<feature type="non-terminal residue" evidence="2">
    <location>
        <position position="86"/>
    </location>
</feature>
<comment type="caution">
    <text evidence="2">The sequence shown here is derived from an EMBL/GenBank/DDBJ whole genome shotgun (WGS) entry which is preliminary data.</text>
</comment>
<feature type="region of interest" description="Disordered" evidence="1">
    <location>
        <begin position="57"/>
        <end position="86"/>
    </location>
</feature>
<feature type="compositionally biased region" description="Basic residues" evidence="1">
    <location>
        <begin position="57"/>
        <end position="78"/>
    </location>
</feature>
<evidence type="ECO:0000313" key="3">
    <source>
        <dbReference type="Proteomes" id="UP000593561"/>
    </source>
</evidence>
<dbReference type="Proteomes" id="UP000593561">
    <property type="component" value="Unassembled WGS sequence"/>
</dbReference>
<accession>A0A7J8T8G1</accession>
<protein>
    <submittedName>
        <fullName evidence="2">Uncharacterized protein</fullName>
    </submittedName>
</protein>
<sequence length="86" mass="10430">MYHLRLQPDEYLHEYYHIHTYKKAYSFPIQPINGLHDWEKSGIQQYYLVLKGRYGRPKKNRRMAKDKPKKLKPGHLNRKGLLMTCT</sequence>
<evidence type="ECO:0000313" key="2">
    <source>
        <dbReference type="EMBL" id="MBA0634026.1"/>
    </source>
</evidence>
<dbReference type="AlphaFoldDB" id="A0A7J8T8G1"/>
<keyword evidence="3" id="KW-1185">Reference proteome</keyword>
<evidence type="ECO:0000256" key="1">
    <source>
        <dbReference type="SAM" id="MobiDB-lite"/>
    </source>
</evidence>
<proteinExistence type="predicted"/>
<organism evidence="2 3">
    <name type="scientific">Gossypium davidsonii</name>
    <name type="common">Davidson's cotton</name>
    <name type="synonym">Gossypium klotzschianum subsp. davidsonii</name>
    <dbReference type="NCBI Taxonomy" id="34287"/>
    <lineage>
        <taxon>Eukaryota</taxon>
        <taxon>Viridiplantae</taxon>
        <taxon>Streptophyta</taxon>
        <taxon>Embryophyta</taxon>
        <taxon>Tracheophyta</taxon>
        <taxon>Spermatophyta</taxon>
        <taxon>Magnoliopsida</taxon>
        <taxon>eudicotyledons</taxon>
        <taxon>Gunneridae</taxon>
        <taxon>Pentapetalae</taxon>
        <taxon>rosids</taxon>
        <taxon>malvids</taxon>
        <taxon>Malvales</taxon>
        <taxon>Malvaceae</taxon>
        <taxon>Malvoideae</taxon>
        <taxon>Gossypium</taxon>
    </lineage>
</organism>
<gene>
    <name evidence="2" type="ORF">Godav_026047</name>
</gene>
<reference evidence="2 3" key="1">
    <citation type="journal article" date="2019" name="Genome Biol. Evol.">
        <title>Insights into the evolution of the New World diploid cottons (Gossypium, subgenus Houzingenia) based on genome sequencing.</title>
        <authorList>
            <person name="Grover C.E."/>
            <person name="Arick M.A. 2nd"/>
            <person name="Thrash A."/>
            <person name="Conover J.L."/>
            <person name="Sanders W.S."/>
            <person name="Peterson D.G."/>
            <person name="Frelichowski J.E."/>
            <person name="Scheffler J.A."/>
            <person name="Scheffler B.E."/>
            <person name="Wendel J.F."/>
        </authorList>
    </citation>
    <scope>NUCLEOTIDE SEQUENCE [LARGE SCALE GENOMIC DNA]</scope>
    <source>
        <strain evidence="2">27</strain>
        <tissue evidence="2">Leaf</tissue>
    </source>
</reference>
<dbReference type="EMBL" id="JABFAC010236696">
    <property type="protein sequence ID" value="MBA0634026.1"/>
    <property type="molecule type" value="Genomic_DNA"/>
</dbReference>